<organism evidence="2 3">
    <name type="scientific">Blautia obeum</name>
    <dbReference type="NCBI Taxonomy" id="40520"/>
    <lineage>
        <taxon>Bacteria</taxon>
        <taxon>Bacillati</taxon>
        <taxon>Bacillota</taxon>
        <taxon>Clostridia</taxon>
        <taxon>Lachnospirales</taxon>
        <taxon>Lachnospiraceae</taxon>
        <taxon>Blautia</taxon>
    </lineage>
</organism>
<evidence type="ECO:0000313" key="3">
    <source>
        <dbReference type="Proteomes" id="UP000095447"/>
    </source>
</evidence>
<accession>A0A173YXW7</accession>
<sequence>MGEKRAYKPRNPGGGRKKLKPEYDAGENLKEQMESAVALYEEDCSLRSIADALTLNPIKVRKLLITAGVYESEVAEKVKNTFEEYRETQDYKTSILSTANTLNLSKASVTSYLPYQKGVYFPSTASKEKISVGAERQRRYRAMKRWRTDSTEENFWGVVVAYAGMKFKTYSGLSFSYEVRKGRNGEYTKELWIDRREKSKSLAWSSIVLALGNIKGEVIDRPKALGDIRGATYIYGMFYRFGLINVPDEVKEKMGHPKDRKK</sequence>
<dbReference type="AlphaFoldDB" id="A0A173YXW7"/>
<dbReference type="RefSeq" id="WP_070100099.1">
    <property type="nucleotide sequence ID" value="NZ_CYZA01000004.1"/>
</dbReference>
<proteinExistence type="predicted"/>
<feature type="region of interest" description="Disordered" evidence="1">
    <location>
        <begin position="1"/>
        <end position="22"/>
    </location>
</feature>
<dbReference type="Proteomes" id="UP000095447">
    <property type="component" value="Unassembled WGS sequence"/>
</dbReference>
<name>A0A173YXW7_9FIRM</name>
<evidence type="ECO:0000313" key="2">
    <source>
        <dbReference type="EMBL" id="CUN68086.1"/>
    </source>
</evidence>
<gene>
    <name evidence="2" type="ORF">ERS852395_01019</name>
</gene>
<evidence type="ECO:0000256" key="1">
    <source>
        <dbReference type="SAM" id="MobiDB-lite"/>
    </source>
</evidence>
<dbReference type="EMBL" id="CYZA01000004">
    <property type="protein sequence ID" value="CUN68086.1"/>
    <property type="molecule type" value="Genomic_DNA"/>
</dbReference>
<reference evidence="2 3" key="1">
    <citation type="submission" date="2015-09" db="EMBL/GenBank/DDBJ databases">
        <authorList>
            <consortium name="Pathogen Informatics"/>
        </authorList>
    </citation>
    <scope>NUCLEOTIDE SEQUENCE [LARGE SCALE GENOMIC DNA]</scope>
    <source>
        <strain evidence="2 3">2789STDY5608838</strain>
    </source>
</reference>
<protein>
    <submittedName>
        <fullName evidence="2">Uncharacterized protein</fullName>
    </submittedName>
</protein>